<sequence>MLFFDDEKVREAPIDVIEDALEAVRVHMRMDVAYISEVSGDSVIFRHIAGTDSCPLLEVGRALPDTHTFCGSIANTDIPFVVPDTHVDPAIKDLPFIHDAKVRAFVAVPISHFNGEHFGMFCCYSHEPRPDISQRDLATVLMFAKLTVRTLKQHFDTQAEIEMLRSQLAAVIKEDALSIHLQPIVSLSDRRPMAAEALSRFSVHPSLGPQWWFEQAQRSDMQIELEVAAVSKALRHLNQMPERTYLSVNASPLTVSSPQFMEAMRGVPTDRVLVELTEREIILETTPLMQALAVLREKRIGIAIDDVGAGYAGLSTIVSLKPNVLKLDRSLVSQIQSCTVKQSLTKAMVHFATEMDAFLVAEGVETVQEHDALRRMGVRLGQGFYYARPTEAEKATKAMRDFYADRPTLRSVS</sequence>
<dbReference type="SMART" id="SM00065">
    <property type="entry name" value="GAF"/>
    <property type="match status" value="1"/>
</dbReference>
<dbReference type="CDD" id="cd01948">
    <property type="entry name" value="EAL"/>
    <property type="match status" value="1"/>
</dbReference>
<dbReference type="InterPro" id="IPR003018">
    <property type="entry name" value="GAF"/>
</dbReference>
<dbReference type="InterPro" id="IPR050706">
    <property type="entry name" value="Cyclic-di-GMP_PDE-like"/>
</dbReference>
<dbReference type="Pfam" id="PF00563">
    <property type="entry name" value="EAL"/>
    <property type="match status" value="1"/>
</dbReference>
<dbReference type="InterPro" id="IPR035919">
    <property type="entry name" value="EAL_sf"/>
</dbReference>
<dbReference type="AlphaFoldDB" id="A0A7W9EXN5"/>
<feature type="domain" description="EAL" evidence="1">
    <location>
        <begin position="161"/>
        <end position="403"/>
    </location>
</feature>
<dbReference type="SUPFAM" id="SSF141868">
    <property type="entry name" value="EAL domain-like"/>
    <property type="match status" value="1"/>
</dbReference>
<dbReference type="Gene3D" id="3.20.20.450">
    <property type="entry name" value="EAL domain"/>
    <property type="match status" value="1"/>
</dbReference>
<evidence type="ECO:0000313" key="3">
    <source>
        <dbReference type="Proteomes" id="UP000535415"/>
    </source>
</evidence>
<dbReference type="PANTHER" id="PTHR33121:SF76">
    <property type="entry name" value="SIGNALING PROTEIN"/>
    <property type="match status" value="1"/>
</dbReference>
<gene>
    <name evidence="2" type="ORF">FHS72_001521</name>
</gene>
<dbReference type="PANTHER" id="PTHR33121">
    <property type="entry name" value="CYCLIC DI-GMP PHOSPHODIESTERASE PDEF"/>
    <property type="match status" value="1"/>
</dbReference>
<proteinExistence type="predicted"/>
<reference evidence="2 3" key="1">
    <citation type="submission" date="2020-08" db="EMBL/GenBank/DDBJ databases">
        <title>Genomic Encyclopedia of Type Strains, Phase IV (KMG-IV): sequencing the most valuable type-strain genomes for metagenomic binning, comparative biology and taxonomic classification.</title>
        <authorList>
            <person name="Goeker M."/>
        </authorList>
    </citation>
    <scope>NUCLEOTIDE SEQUENCE [LARGE SCALE GENOMIC DNA]</scope>
    <source>
        <strain evidence="2 3">DSM 101064</strain>
    </source>
</reference>
<keyword evidence="3" id="KW-1185">Reference proteome</keyword>
<protein>
    <submittedName>
        <fullName evidence="2">EAL domain-containing protein (Putative c-di-GMP-specific phosphodiesterase class I)</fullName>
    </submittedName>
</protein>
<dbReference type="PROSITE" id="PS50883">
    <property type="entry name" value="EAL"/>
    <property type="match status" value="1"/>
</dbReference>
<dbReference type="InterPro" id="IPR001633">
    <property type="entry name" value="EAL_dom"/>
</dbReference>
<dbReference type="Proteomes" id="UP000535415">
    <property type="component" value="Unassembled WGS sequence"/>
</dbReference>
<dbReference type="InterPro" id="IPR029016">
    <property type="entry name" value="GAF-like_dom_sf"/>
</dbReference>
<comment type="caution">
    <text evidence="2">The sequence shown here is derived from an EMBL/GenBank/DDBJ whole genome shotgun (WGS) entry which is preliminary data.</text>
</comment>
<evidence type="ECO:0000313" key="2">
    <source>
        <dbReference type="EMBL" id="MBB5721897.1"/>
    </source>
</evidence>
<evidence type="ECO:0000259" key="1">
    <source>
        <dbReference type="PROSITE" id="PS50883"/>
    </source>
</evidence>
<dbReference type="Gene3D" id="3.30.450.40">
    <property type="match status" value="1"/>
</dbReference>
<dbReference type="RefSeq" id="WP_183527698.1">
    <property type="nucleotide sequence ID" value="NZ_JACIJM010000004.1"/>
</dbReference>
<dbReference type="GO" id="GO:0071111">
    <property type="term" value="F:cyclic-guanylate-specific phosphodiesterase activity"/>
    <property type="evidence" value="ECO:0007669"/>
    <property type="project" value="InterPro"/>
</dbReference>
<dbReference type="SUPFAM" id="SSF55781">
    <property type="entry name" value="GAF domain-like"/>
    <property type="match status" value="1"/>
</dbReference>
<organism evidence="2 3">
    <name type="scientific">Yoonia ponticola</name>
    <dbReference type="NCBI Taxonomy" id="1524255"/>
    <lineage>
        <taxon>Bacteria</taxon>
        <taxon>Pseudomonadati</taxon>
        <taxon>Pseudomonadota</taxon>
        <taxon>Alphaproteobacteria</taxon>
        <taxon>Rhodobacterales</taxon>
        <taxon>Paracoccaceae</taxon>
        <taxon>Yoonia</taxon>
    </lineage>
</organism>
<dbReference type="Pfam" id="PF01590">
    <property type="entry name" value="GAF"/>
    <property type="match status" value="1"/>
</dbReference>
<accession>A0A7W9EXN5</accession>
<name>A0A7W9EXN5_9RHOB</name>
<dbReference type="EMBL" id="JACIJM010000004">
    <property type="protein sequence ID" value="MBB5721897.1"/>
    <property type="molecule type" value="Genomic_DNA"/>
</dbReference>
<dbReference type="SMART" id="SM00052">
    <property type="entry name" value="EAL"/>
    <property type="match status" value="1"/>
</dbReference>